<dbReference type="SUPFAM" id="SSF74853">
    <property type="entry name" value="Lamin A/C globular tail domain"/>
    <property type="match status" value="1"/>
</dbReference>
<evidence type="ECO:0000313" key="7">
    <source>
        <dbReference type="EMBL" id="AEE48470.1"/>
    </source>
</evidence>
<dbReference type="Gene3D" id="3.40.50.200">
    <property type="entry name" value="Peptidase S8/S53 domain"/>
    <property type="match status" value="1"/>
</dbReference>
<dbReference type="InterPro" id="IPR000209">
    <property type="entry name" value="Peptidase_S8/S53_dom"/>
</dbReference>
<accession>F4L0F8</accession>
<dbReference type="PANTHER" id="PTHR42884:SF14">
    <property type="entry name" value="NEUROENDOCRINE CONVERTASE 1"/>
    <property type="match status" value="1"/>
</dbReference>
<dbReference type="eggNOG" id="COG1404">
    <property type="taxonomic scope" value="Bacteria"/>
</dbReference>
<keyword evidence="8" id="KW-1185">Reference proteome</keyword>
<dbReference type="GO" id="GO:0004252">
    <property type="term" value="F:serine-type endopeptidase activity"/>
    <property type="evidence" value="ECO:0007669"/>
    <property type="project" value="UniProtKB-UniRule"/>
</dbReference>
<dbReference type="PROSITE" id="PS00138">
    <property type="entry name" value="SUBTILASE_SER"/>
    <property type="match status" value="1"/>
</dbReference>
<name>F4L0F8_HALH1</name>
<dbReference type="OrthoDB" id="1489355at2"/>
<feature type="active site" description="Charge relay system" evidence="4 5">
    <location>
        <position position="260"/>
    </location>
</feature>
<keyword evidence="3 5" id="KW-0720">Serine protease</keyword>
<dbReference type="InterPro" id="IPR015500">
    <property type="entry name" value="Peptidase_S8_subtilisin-rel"/>
</dbReference>
<feature type="active site" description="Charge relay system" evidence="4 5">
    <location>
        <position position="470"/>
    </location>
</feature>
<dbReference type="PROSITE" id="PS51892">
    <property type="entry name" value="SUBTILASE"/>
    <property type="match status" value="1"/>
</dbReference>
<dbReference type="PRINTS" id="PR00723">
    <property type="entry name" value="SUBTILISIN"/>
</dbReference>
<keyword evidence="1 5" id="KW-0645">Protease</keyword>
<evidence type="ECO:0000313" key="8">
    <source>
        <dbReference type="Proteomes" id="UP000008461"/>
    </source>
</evidence>
<reference evidence="7 8" key="1">
    <citation type="journal article" date="2011" name="Stand. Genomic Sci.">
        <title>Complete genome sequence of Haliscomenobacter hydrossis type strain (O).</title>
        <authorList>
            <consortium name="US DOE Joint Genome Institute (JGI-PGF)"/>
            <person name="Daligault H."/>
            <person name="Lapidus A."/>
            <person name="Zeytun A."/>
            <person name="Nolan M."/>
            <person name="Lucas S."/>
            <person name="Del Rio T.G."/>
            <person name="Tice H."/>
            <person name="Cheng J.F."/>
            <person name="Tapia R."/>
            <person name="Han C."/>
            <person name="Goodwin L."/>
            <person name="Pitluck S."/>
            <person name="Liolios K."/>
            <person name="Pagani I."/>
            <person name="Ivanova N."/>
            <person name="Huntemann M."/>
            <person name="Mavromatis K."/>
            <person name="Mikhailova N."/>
            <person name="Pati A."/>
            <person name="Chen A."/>
            <person name="Palaniappan K."/>
            <person name="Land M."/>
            <person name="Hauser L."/>
            <person name="Brambilla E.M."/>
            <person name="Rohde M."/>
            <person name="Verbarg S."/>
            <person name="Goker M."/>
            <person name="Bristow J."/>
            <person name="Eisen J.A."/>
            <person name="Markowitz V."/>
            <person name="Hugenholtz P."/>
            <person name="Kyrpides N.C."/>
            <person name="Klenk H.P."/>
            <person name="Woyke T."/>
        </authorList>
    </citation>
    <scope>NUCLEOTIDE SEQUENCE [LARGE SCALE GENOMIC DNA]</scope>
    <source>
        <strain evidence="8">ATCC 27775 / DSM 1100 / LMG 10767 / O</strain>
    </source>
</reference>
<dbReference type="InterPro" id="IPR023828">
    <property type="entry name" value="Peptidase_S8_Ser-AS"/>
</dbReference>
<sequence length="683" mass="74263">MQTYTYRNGKKLLLNKSGDEFVTRETPEELIARGITQVEKTSSVSSKVKTTPEGLEADMARSRETAPTHHAYYLAETGDEFLITDRVTISFKAAISSEDLAAFMGKYGLVLLEEYSPQDFLFQLTEHTGMNPIKLVVKLTEEEPGIAFAENDTNYRVKRYAIALPTDPIYARQWHLQTRFTNADFDPRSSSNCEEAWKLLDNFGSPEVVIGITDDGCKVDHPDFSGDKFKGWGYFRGSRLVKNTDIDAVAAEMYIKGSDHGTACAGVAAGNANGQLVVGAAPGCKLLPVQWQSDGPYLLISDSKLLTALTYMADKVDVVSNSWGGTPTSIWQTLVVNRLRDLAKTGGRRGKGIVFLWAAGNENCPINHEANVEVPYTDGWSFANNQWRWVGVETSRSFQNNLVGIPGVLHVAALASTAQRSHYSNYGTGIEITASSNNVHSYSRIRLRGLGISTSSGESTGFTNSFGGTSSATPLTAGIVALIVSAKPDLSGAEVISILKKSASKDLNLTDYPRTPPASYDPNPTWDVSPVAPFDKGEFKNINSADGTWSPWFGHGKADAQAAVKMAIGNVPPTPPEPQKAIRIVSALVNPVGFDSGKENITLLNPNAVLADLNDWTLDVNNRKQTLKLILNPGEAKTFNVDPSKVVLTNTGGTIKLIDKDQKLVAQVKYLKKEVKNGIVVEF</sequence>
<dbReference type="GO" id="GO:0016020">
    <property type="term" value="C:membrane"/>
    <property type="evidence" value="ECO:0007669"/>
    <property type="project" value="TreeGrafter"/>
</dbReference>
<proteinExistence type="inferred from homology"/>
<dbReference type="Proteomes" id="UP000008461">
    <property type="component" value="Chromosome"/>
</dbReference>
<evidence type="ECO:0000256" key="2">
    <source>
        <dbReference type="ARBA" id="ARBA00022801"/>
    </source>
</evidence>
<dbReference type="PANTHER" id="PTHR42884">
    <property type="entry name" value="PROPROTEIN CONVERTASE SUBTILISIN/KEXIN-RELATED"/>
    <property type="match status" value="1"/>
</dbReference>
<evidence type="ECO:0000256" key="5">
    <source>
        <dbReference type="PROSITE-ProRule" id="PRU01240"/>
    </source>
</evidence>
<feature type="active site" description="Charge relay system" evidence="4 5">
    <location>
        <position position="214"/>
    </location>
</feature>
<dbReference type="EMBL" id="CP002691">
    <property type="protein sequence ID" value="AEE48470.1"/>
    <property type="molecule type" value="Genomic_DNA"/>
</dbReference>
<gene>
    <name evidence="7" type="ordered locus">Halhy_0560</name>
</gene>
<protein>
    <submittedName>
        <fullName evidence="7">Peptidase S8 and S53 subtilisin kexin sedolisin</fullName>
    </submittedName>
</protein>
<dbReference type="GO" id="GO:0016485">
    <property type="term" value="P:protein processing"/>
    <property type="evidence" value="ECO:0007669"/>
    <property type="project" value="TreeGrafter"/>
</dbReference>
<evidence type="ECO:0000256" key="4">
    <source>
        <dbReference type="PIRSR" id="PIRSR615500-1"/>
    </source>
</evidence>
<evidence type="ECO:0000256" key="3">
    <source>
        <dbReference type="ARBA" id="ARBA00022825"/>
    </source>
</evidence>
<dbReference type="AlphaFoldDB" id="F4L0F8"/>
<dbReference type="STRING" id="760192.Halhy_0560"/>
<dbReference type="RefSeq" id="WP_013763034.1">
    <property type="nucleotide sequence ID" value="NC_015510.1"/>
</dbReference>
<dbReference type="KEGG" id="hhy:Halhy_0560"/>
<evidence type="ECO:0000259" key="6">
    <source>
        <dbReference type="Pfam" id="PF00082"/>
    </source>
</evidence>
<dbReference type="InterPro" id="IPR036852">
    <property type="entry name" value="Peptidase_S8/S53_dom_sf"/>
</dbReference>
<comment type="similarity">
    <text evidence="5">Belongs to the peptidase S8 family.</text>
</comment>
<dbReference type="SUPFAM" id="SSF52743">
    <property type="entry name" value="Subtilisin-like"/>
    <property type="match status" value="1"/>
</dbReference>
<dbReference type="HOGENOM" id="CLU_011263_10_1_10"/>
<evidence type="ECO:0000256" key="1">
    <source>
        <dbReference type="ARBA" id="ARBA00022670"/>
    </source>
</evidence>
<organism evidence="7 8">
    <name type="scientific">Haliscomenobacter hydrossis (strain ATCC 27775 / DSM 1100 / LMG 10767 / O)</name>
    <dbReference type="NCBI Taxonomy" id="760192"/>
    <lineage>
        <taxon>Bacteria</taxon>
        <taxon>Pseudomonadati</taxon>
        <taxon>Bacteroidota</taxon>
        <taxon>Saprospiria</taxon>
        <taxon>Saprospirales</taxon>
        <taxon>Haliscomenobacteraceae</taxon>
        <taxon>Haliscomenobacter</taxon>
    </lineage>
</organism>
<reference key="2">
    <citation type="submission" date="2011-04" db="EMBL/GenBank/DDBJ databases">
        <title>Complete sequence of chromosome of Haliscomenobacter hydrossis DSM 1100.</title>
        <authorList>
            <consortium name="US DOE Joint Genome Institute (JGI-PGF)"/>
            <person name="Lucas S."/>
            <person name="Han J."/>
            <person name="Lapidus A."/>
            <person name="Bruce D."/>
            <person name="Goodwin L."/>
            <person name="Pitluck S."/>
            <person name="Peters L."/>
            <person name="Kyrpides N."/>
            <person name="Mavromatis K."/>
            <person name="Ivanova N."/>
            <person name="Ovchinnikova G."/>
            <person name="Pagani I."/>
            <person name="Daligault H."/>
            <person name="Detter J.C."/>
            <person name="Han C."/>
            <person name="Land M."/>
            <person name="Hauser L."/>
            <person name="Markowitz V."/>
            <person name="Cheng J.-F."/>
            <person name="Hugenholtz P."/>
            <person name="Woyke T."/>
            <person name="Wu D."/>
            <person name="Verbarg S."/>
            <person name="Frueling A."/>
            <person name="Brambilla E."/>
            <person name="Klenk H.-P."/>
            <person name="Eisen J.A."/>
        </authorList>
    </citation>
    <scope>NUCLEOTIDE SEQUENCE</scope>
    <source>
        <strain>DSM 1100</strain>
    </source>
</reference>
<keyword evidence="2 5" id="KW-0378">Hydrolase</keyword>
<dbReference type="InterPro" id="IPR036415">
    <property type="entry name" value="Lamin_tail_dom_sf"/>
</dbReference>
<dbReference type="PROSITE" id="PS00137">
    <property type="entry name" value="SUBTILASE_HIS"/>
    <property type="match status" value="1"/>
</dbReference>
<dbReference type="InterPro" id="IPR022398">
    <property type="entry name" value="Peptidase_S8_His-AS"/>
</dbReference>
<dbReference type="Pfam" id="PF00082">
    <property type="entry name" value="Peptidase_S8"/>
    <property type="match status" value="1"/>
</dbReference>
<feature type="domain" description="Peptidase S8/S53" evidence="6">
    <location>
        <begin position="207"/>
        <end position="507"/>
    </location>
</feature>